<gene>
    <name evidence="2" type="ORF">EJB05_26266</name>
</gene>
<sequence>MLLVNHDGEREQPTLIEVALAHPAARHVKELRIAAIDTSCRRQTVNEYYYRLSFGSLPSESLRDLHIVNSNNLTPAPPRTFFPRLTALHLQGCTFDLDTLQDTVDAAPQLVTLHLESSILHPWIKKSRTVAGVQVQHHRLICPAVTALVVEDCSCGWSDEEEEAMLELDLPRLRYFRYKGHVHSQLPLMKPQEVSSSLVRADLHFTKYTYGEDSTIFWQFLIQNFHMVKVLRLKLDFPIERIGFPDKEEHDDPLNNILFHNVEHLELEGRYGPAIKTAGVAIGDLLHCCPVVRDLHLKVIAVASLQSSSRSSVERQAQLDFDESVNHFRRRRRPPISLGKNDDNTHDQVSDVPVLGERSLYCLKSSLRRVSLQFQIDEPNCFGARLAKFFAEKSQVLEELHVDDGSRKMCQHMNWKIRKWISNSSKRKTPPTSTSFVEPCPKKRQIGSQS</sequence>
<proteinExistence type="predicted"/>
<evidence type="ECO:0000256" key="1">
    <source>
        <dbReference type="SAM" id="MobiDB-lite"/>
    </source>
</evidence>
<protein>
    <recommendedName>
        <fullName evidence="4">FBD domain-containing protein</fullName>
    </recommendedName>
</protein>
<feature type="non-terminal residue" evidence="2">
    <location>
        <position position="1"/>
    </location>
</feature>
<dbReference type="Gramene" id="TVU23880">
    <property type="protein sequence ID" value="TVU23880"/>
    <property type="gene ID" value="EJB05_26266"/>
</dbReference>
<evidence type="ECO:0000313" key="3">
    <source>
        <dbReference type="Proteomes" id="UP000324897"/>
    </source>
</evidence>
<keyword evidence="3" id="KW-1185">Reference proteome</keyword>
<dbReference type="AlphaFoldDB" id="A0A5J9UL43"/>
<accession>A0A5J9UL43</accession>
<reference evidence="2 3" key="1">
    <citation type="journal article" date="2019" name="Sci. Rep.">
        <title>A high-quality genome of Eragrostis curvula grass provides insights into Poaceae evolution and supports new strategies to enhance forage quality.</title>
        <authorList>
            <person name="Carballo J."/>
            <person name="Santos B.A.C.M."/>
            <person name="Zappacosta D."/>
            <person name="Garbus I."/>
            <person name="Selva J.P."/>
            <person name="Gallo C.A."/>
            <person name="Diaz A."/>
            <person name="Albertini E."/>
            <person name="Caccamo M."/>
            <person name="Echenique V."/>
        </authorList>
    </citation>
    <scope>NUCLEOTIDE SEQUENCE [LARGE SCALE GENOMIC DNA]</scope>
    <source>
        <strain evidence="3">cv. Victoria</strain>
        <tissue evidence="2">Leaf</tissue>
    </source>
</reference>
<name>A0A5J9UL43_9POAL</name>
<dbReference type="Proteomes" id="UP000324897">
    <property type="component" value="Chromosome 2"/>
</dbReference>
<evidence type="ECO:0008006" key="4">
    <source>
        <dbReference type="Google" id="ProtNLM"/>
    </source>
</evidence>
<dbReference type="PANTHER" id="PTHR32141">
    <property type="match status" value="1"/>
</dbReference>
<dbReference type="InterPro" id="IPR055302">
    <property type="entry name" value="F-box_dom-containing"/>
</dbReference>
<evidence type="ECO:0000313" key="2">
    <source>
        <dbReference type="EMBL" id="TVU23880.1"/>
    </source>
</evidence>
<dbReference type="EMBL" id="RWGY01000013">
    <property type="protein sequence ID" value="TVU23880.1"/>
    <property type="molecule type" value="Genomic_DNA"/>
</dbReference>
<feature type="region of interest" description="Disordered" evidence="1">
    <location>
        <begin position="423"/>
        <end position="450"/>
    </location>
</feature>
<comment type="caution">
    <text evidence="2">The sequence shown here is derived from an EMBL/GenBank/DDBJ whole genome shotgun (WGS) entry which is preliminary data.</text>
</comment>
<dbReference type="PANTHER" id="PTHR32141:SF26">
    <property type="entry name" value="OS08G0328600 PROTEIN"/>
    <property type="match status" value="1"/>
</dbReference>
<organism evidence="2 3">
    <name type="scientific">Eragrostis curvula</name>
    <name type="common">weeping love grass</name>
    <dbReference type="NCBI Taxonomy" id="38414"/>
    <lineage>
        <taxon>Eukaryota</taxon>
        <taxon>Viridiplantae</taxon>
        <taxon>Streptophyta</taxon>
        <taxon>Embryophyta</taxon>
        <taxon>Tracheophyta</taxon>
        <taxon>Spermatophyta</taxon>
        <taxon>Magnoliopsida</taxon>
        <taxon>Liliopsida</taxon>
        <taxon>Poales</taxon>
        <taxon>Poaceae</taxon>
        <taxon>PACMAD clade</taxon>
        <taxon>Chloridoideae</taxon>
        <taxon>Eragrostideae</taxon>
        <taxon>Eragrostidinae</taxon>
        <taxon>Eragrostis</taxon>
    </lineage>
</organism>
<dbReference type="OrthoDB" id="670854at2759"/>